<keyword evidence="3" id="KW-1185">Reference proteome</keyword>
<name>A0A9N9X1B2_PHACE</name>
<feature type="region of interest" description="Disordered" evidence="1">
    <location>
        <begin position="90"/>
        <end position="111"/>
    </location>
</feature>
<dbReference type="Proteomes" id="UP001153737">
    <property type="component" value="Chromosome 13"/>
</dbReference>
<sequence length="194" mass="21863">MLSICAGTANPVINPAAIRSSPNKSKQSTSNDSTTIPKTTKANTSKEPNKTAKLTDEQIDSLVNKYVVADDTQMSIDLCAGMSKNANDARLDQFGSSDDEPLSNLKKENVPKKRKRGAELVGQRKMKKYEELLLNKSLLKNNEFCVICFKYIPKIGQHIKQCHRRMPKDKIECKRCKKSFYYSSFLAVHKCIKE</sequence>
<accession>A0A9N9X1B2</accession>
<proteinExistence type="predicted"/>
<evidence type="ECO:0000313" key="3">
    <source>
        <dbReference type="Proteomes" id="UP001153737"/>
    </source>
</evidence>
<organism evidence="2 3">
    <name type="scientific">Phaedon cochleariae</name>
    <name type="common">Mustard beetle</name>
    <dbReference type="NCBI Taxonomy" id="80249"/>
    <lineage>
        <taxon>Eukaryota</taxon>
        <taxon>Metazoa</taxon>
        <taxon>Ecdysozoa</taxon>
        <taxon>Arthropoda</taxon>
        <taxon>Hexapoda</taxon>
        <taxon>Insecta</taxon>
        <taxon>Pterygota</taxon>
        <taxon>Neoptera</taxon>
        <taxon>Endopterygota</taxon>
        <taxon>Coleoptera</taxon>
        <taxon>Polyphaga</taxon>
        <taxon>Cucujiformia</taxon>
        <taxon>Chrysomeloidea</taxon>
        <taxon>Chrysomelidae</taxon>
        <taxon>Chrysomelinae</taxon>
        <taxon>Chrysomelini</taxon>
        <taxon>Phaedon</taxon>
    </lineage>
</organism>
<feature type="compositionally biased region" description="Polar residues" evidence="1">
    <location>
        <begin position="20"/>
        <end position="46"/>
    </location>
</feature>
<gene>
    <name evidence="2" type="ORF">PHAECO_LOCUS3939</name>
</gene>
<protein>
    <submittedName>
        <fullName evidence="2">Uncharacterized protein</fullName>
    </submittedName>
</protein>
<evidence type="ECO:0000313" key="2">
    <source>
        <dbReference type="EMBL" id="CAG9815957.1"/>
    </source>
</evidence>
<dbReference type="AlphaFoldDB" id="A0A9N9X1B2"/>
<reference evidence="2" key="1">
    <citation type="submission" date="2022-01" db="EMBL/GenBank/DDBJ databases">
        <authorList>
            <person name="King R."/>
        </authorList>
    </citation>
    <scope>NUCLEOTIDE SEQUENCE</scope>
</reference>
<evidence type="ECO:0000256" key="1">
    <source>
        <dbReference type="SAM" id="MobiDB-lite"/>
    </source>
</evidence>
<dbReference type="EMBL" id="OU896719">
    <property type="protein sequence ID" value="CAG9815957.1"/>
    <property type="molecule type" value="Genomic_DNA"/>
</dbReference>
<reference evidence="2" key="2">
    <citation type="submission" date="2022-10" db="EMBL/GenBank/DDBJ databases">
        <authorList>
            <consortium name="ENA_rothamsted_submissions"/>
            <consortium name="culmorum"/>
            <person name="King R."/>
        </authorList>
    </citation>
    <scope>NUCLEOTIDE SEQUENCE</scope>
</reference>
<feature type="region of interest" description="Disordered" evidence="1">
    <location>
        <begin position="15"/>
        <end position="51"/>
    </location>
</feature>